<keyword evidence="1" id="KW-0472">Membrane</keyword>
<comment type="caution">
    <text evidence="2">The sequence shown here is derived from an EMBL/GenBank/DDBJ whole genome shotgun (WGS) entry which is preliminary data.</text>
</comment>
<dbReference type="EMBL" id="JAUSWG010000013">
    <property type="protein sequence ID" value="MDQ0557624.1"/>
    <property type="molecule type" value="Genomic_DNA"/>
</dbReference>
<reference evidence="2 3" key="1">
    <citation type="submission" date="2023-07" db="EMBL/GenBank/DDBJ databases">
        <title>Genomic Encyclopedia of Type Strains, Phase IV (KMG-IV): sequencing the most valuable type-strain genomes for metagenomic binning, comparative biology and taxonomic classification.</title>
        <authorList>
            <person name="Goeker M."/>
        </authorList>
    </citation>
    <scope>NUCLEOTIDE SEQUENCE [LARGE SCALE GENOMIC DNA]</scope>
    <source>
        <strain evidence="2 3">DSM 15049</strain>
    </source>
</reference>
<evidence type="ECO:0000313" key="3">
    <source>
        <dbReference type="Proteomes" id="UP001232584"/>
    </source>
</evidence>
<protein>
    <submittedName>
        <fullName evidence="2">Uncharacterized protein</fullName>
    </submittedName>
</protein>
<accession>A0ABU0N385</accession>
<dbReference type="Proteomes" id="UP001232584">
    <property type="component" value="Unassembled WGS sequence"/>
</dbReference>
<dbReference type="RefSeq" id="WP_307508910.1">
    <property type="nucleotide sequence ID" value="NZ_BAAACE010000028.1"/>
</dbReference>
<proteinExistence type="predicted"/>
<keyword evidence="1" id="KW-0812">Transmembrane</keyword>
<organism evidence="2 3">
    <name type="scientific">Paraclostridium ghonii</name>
    <dbReference type="NCBI Taxonomy" id="29358"/>
    <lineage>
        <taxon>Bacteria</taxon>
        <taxon>Bacillati</taxon>
        <taxon>Bacillota</taxon>
        <taxon>Clostridia</taxon>
        <taxon>Peptostreptococcales</taxon>
        <taxon>Peptostreptococcaceae</taxon>
        <taxon>Paraclostridium</taxon>
    </lineage>
</organism>
<name>A0ABU0N385_9FIRM</name>
<evidence type="ECO:0000313" key="2">
    <source>
        <dbReference type="EMBL" id="MDQ0557624.1"/>
    </source>
</evidence>
<gene>
    <name evidence="2" type="ORF">QOZ92_002759</name>
</gene>
<feature type="transmembrane region" description="Helical" evidence="1">
    <location>
        <begin position="113"/>
        <end position="131"/>
    </location>
</feature>
<keyword evidence="3" id="KW-1185">Reference proteome</keyword>
<keyword evidence="1" id="KW-1133">Transmembrane helix</keyword>
<evidence type="ECO:0000256" key="1">
    <source>
        <dbReference type="SAM" id="Phobius"/>
    </source>
</evidence>
<feature type="transmembrane region" description="Helical" evidence="1">
    <location>
        <begin position="47"/>
        <end position="68"/>
    </location>
</feature>
<sequence length="132" mass="14922">MKILVNGSTMTDIISEFVFTKDEDIDINLLNKAIGHIKRNKKMYIRLVYIIVLFFNLNGITIFASGYNDLTMEFFGYIKMACKAIMLIGWPLEIIKAVSGGTIDQLGKISMKYIALGLIIRFLPIIVSKILP</sequence>